<dbReference type="KEGG" id="vbh:CMV30_00515"/>
<evidence type="ECO:0000256" key="3">
    <source>
        <dbReference type="ARBA" id="ARBA00012572"/>
    </source>
</evidence>
<dbReference type="EMBL" id="CP023344">
    <property type="protein sequence ID" value="ATC62578.1"/>
    <property type="molecule type" value="Genomic_DNA"/>
</dbReference>
<dbReference type="GO" id="GO:0000162">
    <property type="term" value="P:L-tryptophan biosynthetic process"/>
    <property type="evidence" value="ECO:0007669"/>
    <property type="project" value="UniProtKB-UniRule"/>
</dbReference>
<dbReference type="Proteomes" id="UP000217265">
    <property type="component" value="Chromosome"/>
</dbReference>
<protein>
    <recommendedName>
        <fullName evidence="4 9">N-(5'-phosphoribosyl)anthranilate isomerase</fullName>
        <shortName evidence="9">PRAI</shortName>
        <ecNumber evidence="3 9">5.3.1.24</ecNumber>
    </recommendedName>
</protein>
<dbReference type="AlphaFoldDB" id="A0A290QB90"/>
<dbReference type="SUPFAM" id="SSF51366">
    <property type="entry name" value="Ribulose-phoshate binding barrel"/>
    <property type="match status" value="1"/>
</dbReference>
<comment type="pathway">
    <text evidence="2 9">Amino-acid biosynthesis; L-tryptophan biosynthesis; L-tryptophan from chorismate: step 3/5.</text>
</comment>
<comment type="catalytic activity">
    <reaction evidence="1 9">
        <text>N-(5-phospho-beta-D-ribosyl)anthranilate = 1-(2-carboxyphenylamino)-1-deoxy-D-ribulose 5-phosphate</text>
        <dbReference type="Rhea" id="RHEA:21540"/>
        <dbReference type="ChEBI" id="CHEBI:18277"/>
        <dbReference type="ChEBI" id="CHEBI:58613"/>
        <dbReference type="EC" id="5.3.1.24"/>
    </reaction>
</comment>
<keyword evidence="8 9" id="KW-0413">Isomerase</keyword>
<reference evidence="11 12" key="1">
    <citation type="submission" date="2017-09" db="EMBL/GenBank/DDBJ databases">
        <title>Complete genome sequence of Verrucomicrobial strain HZ-65, isolated from freshwater.</title>
        <authorList>
            <person name="Choi A."/>
        </authorList>
    </citation>
    <scope>NUCLEOTIDE SEQUENCE [LARGE SCALE GENOMIC DNA]</scope>
    <source>
        <strain evidence="11 12">HZ-65</strain>
    </source>
</reference>
<dbReference type="RefSeq" id="WP_096054213.1">
    <property type="nucleotide sequence ID" value="NZ_CP023344.1"/>
</dbReference>
<feature type="domain" description="N-(5'phosphoribosyl) anthranilate isomerase (PRAI)" evidence="10">
    <location>
        <begin position="8"/>
        <end position="210"/>
    </location>
</feature>
<evidence type="ECO:0000313" key="11">
    <source>
        <dbReference type="EMBL" id="ATC62578.1"/>
    </source>
</evidence>
<dbReference type="PANTHER" id="PTHR42894:SF1">
    <property type="entry name" value="N-(5'-PHOSPHORIBOSYL)ANTHRANILATE ISOMERASE"/>
    <property type="match status" value="1"/>
</dbReference>
<dbReference type="UniPathway" id="UPA00035">
    <property type="reaction ID" value="UER00042"/>
</dbReference>
<name>A0A290QB90_9BACT</name>
<comment type="similarity">
    <text evidence="9">Belongs to the TrpF family.</text>
</comment>
<dbReference type="Pfam" id="PF00697">
    <property type="entry name" value="PRAI"/>
    <property type="match status" value="1"/>
</dbReference>
<evidence type="ECO:0000256" key="2">
    <source>
        <dbReference type="ARBA" id="ARBA00004664"/>
    </source>
</evidence>
<evidence type="ECO:0000256" key="9">
    <source>
        <dbReference type="HAMAP-Rule" id="MF_00135"/>
    </source>
</evidence>
<sequence length="217" mass="23598">MINGIRIKVCGITSLVDAEAAAAAGADYLGFIFYPKSPRYVSMEKFQELRASLPAGPKKVAVVVYTDMGDLEKYKDAGFDFVQLHFPNDTPFFEVAMWTEIIPPNQLWLAPRVPPGKEMDPAFFPLADHVLVDTYHDGGYGGSGMTGNWTEFARLKERFTKVTWVLAGGLKPENIAEAIKTSGAVFVDVNSGIEASPGVKDHAKMAAFFEAVKAATG</sequence>
<accession>A0A290QB90</accession>
<dbReference type="CDD" id="cd00405">
    <property type="entry name" value="PRAI"/>
    <property type="match status" value="1"/>
</dbReference>
<keyword evidence="7 9" id="KW-0057">Aromatic amino acid biosynthesis</keyword>
<evidence type="ECO:0000256" key="4">
    <source>
        <dbReference type="ARBA" id="ARBA00022272"/>
    </source>
</evidence>
<evidence type="ECO:0000256" key="1">
    <source>
        <dbReference type="ARBA" id="ARBA00001164"/>
    </source>
</evidence>
<keyword evidence="12" id="KW-1185">Reference proteome</keyword>
<keyword evidence="6 9" id="KW-0822">Tryptophan biosynthesis</keyword>
<evidence type="ECO:0000259" key="10">
    <source>
        <dbReference type="Pfam" id="PF00697"/>
    </source>
</evidence>
<evidence type="ECO:0000256" key="7">
    <source>
        <dbReference type="ARBA" id="ARBA00023141"/>
    </source>
</evidence>
<dbReference type="InterPro" id="IPR001240">
    <property type="entry name" value="PRAI_dom"/>
</dbReference>
<dbReference type="PANTHER" id="PTHR42894">
    <property type="entry name" value="N-(5'-PHOSPHORIBOSYL)ANTHRANILATE ISOMERASE"/>
    <property type="match status" value="1"/>
</dbReference>
<keyword evidence="5 9" id="KW-0028">Amino-acid biosynthesis</keyword>
<organism evidence="11 12">
    <name type="scientific">Nibricoccus aquaticus</name>
    <dbReference type="NCBI Taxonomy" id="2576891"/>
    <lineage>
        <taxon>Bacteria</taxon>
        <taxon>Pseudomonadati</taxon>
        <taxon>Verrucomicrobiota</taxon>
        <taxon>Opitutia</taxon>
        <taxon>Opitutales</taxon>
        <taxon>Opitutaceae</taxon>
        <taxon>Nibricoccus</taxon>
    </lineage>
</organism>
<dbReference type="InterPro" id="IPR013785">
    <property type="entry name" value="Aldolase_TIM"/>
</dbReference>
<proteinExistence type="inferred from homology"/>
<dbReference type="HAMAP" id="MF_00135">
    <property type="entry name" value="PRAI"/>
    <property type="match status" value="1"/>
</dbReference>
<evidence type="ECO:0000313" key="12">
    <source>
        <dbReference type="Proteomes" id="UP000217265"/>
    </source>
</evidence>
<gene>
    <name evidence="9" type="primary">trpF</name>
    <name evidence="11" type="ORF">CMV30_00515</name>
</gene>
<dbReference type="OrthoDB" id="9786954at2"/>
<dbReference type="GO" id="GO:0004640">
    <property type="term" value="F:phosphoribosylanthranilate isomerase activity"/>
    <property type="evidence" value="ECO:0007669"/>
    <property type="project" value="UniProtKB-UniRule"/>
</dbReference>
<evidence type="ECO:0000256" key="8">
    <source>
        <dbReference type="ARBA" id="ARBA00023235"/>
    </source>
</evidence>
<dbReference type="EC" id="5.3.1.24" evidence="3 9"/>
<dbReference type="InterPro" id="IPR044643">
    <property type="entry name" value="TrpF_fam"/>
</dbReference>
<dbReference type="Gene3D" id="3.20.20.70">
    <property type="entry name" value="Aldolase class I"/>
    <property type="match status" value="1"/>
</dbReference>
<dbReference type="InterPro" id="IPR011060">
    <property type="entry name" value="RibuloseP-bd_barrel"/>
</dbReference>
<evidence type="ECO:0000256" key="5">
    <source>
        <dbReference type="ARBA" id="ARBA00022605"/>
    </source>
</evidence>
<evidence type="ECO:0000256" key="6">
    <source>
        <dbReference type="ARBA" id="ARBA00022822"/>
    </source>
</evidence>